<dbReference type="InterPro" id="IPR018702">
    <property type="entry name" value="DUF2207"/>
</dbReference>
<evidence type="ECO:0000259" key="3">
    <source>
        <dbReference type="Pfam" id="PF09972"/>
    </source>
</evidence>
<keyword evidence="2" id="KW-0812">Transmembrane</keyword>
<feature type="region of interest" description="Disordered" evidence="1">
    <location>
        <begin position="591"/>
        <end position="621"/>
    </location>
</feature>
<keyword evidence="2" id="KW-1133">Transmembrane helix</keyword>
<reference evidence="5 6" key="1">
    <citation type="submission" date="2024-09" db="EMBL/GenBank/DDBJ databases">
        <authorList>
            <person name="Sun Q."/>
            <person name="Mori K."/>
        </authorList>
    </citation>
    <scope>NUCLEOTIDE SEQUENCE [LARGE SCALE GENOMIC DNA]</scope>
    <source>
        <strain evidence="5 6">TISTR 1856</strain>
    </source>
</reference>
<evidence type="ECO:0000256" key="1">
    <source>
        <dbReference type="SAM" id="MobiDB-lite"/>
    </source>
</evidence>
<dbReference type="EMBL" id="JBHMDM010000007">
    <property type="protein sequence ID" value="MFB9378678.1"/>
    <property type="molecule type" value="Genomic_DNA"/>
</dbReference>
<keyword evidence="2" id="KW-0472">Membrane</keyword>
<dbReference type="InterPro" id="IPR048389">
    <property type="entry name" value="YciQ-like_C"/>
</dbReference>
<feature type="domain" description="Predicted membrane protein YciQ-like C-terminal" evidence="4">
    <location>
        <begin position="315"/>
        <end position="545"/>
    </location>
</feature>
<feature type="compositionally biased region" description="Low complexity" evidence="1">
    <location>
        <begin position="592"/>
        <end position="608"/>
    </location>
</feature>
<feature type="transmembrane region" description="Helical" evidence="2">
    <location>
        <begin position="273"/>
        <end position="292"/>
    </location>
</feature>
<evidence type="ECO:0000259" key="4">
    <source>
        <dbReference type="Pfam" id="PF20990"/>
    </source>
</evidence>
<evidence type="ECO:0000313" key="6">
    <source>
        <dbReference type="Proteomes" id="UP001589748"/>
    </source>
</evidence>
<evidence type="ECO:0000313" key="5">
    <source>
        <dbReference type="EMBL" id="MFB9378678.1"/>
    </source>
</evidence>
<feature type="transmembrane region" description="Helical" evidence="2">
    <location>
        <begin position="475"/>
        <end position="496"/>
    </location>
</feature>
<accession>A0ABV5LX58</accession>
<comment type="caution">
    <text evidence="5">The sequence shown here is derived from an EMBL/GenBank/DDBJ whole genome shotgun (WGS) entry which is preliminary data.</text>
</comment>
<evidence type="ECO:0000256" key="2">
    <source>
        <dbReference type="SAM" id="Phobius"/>
    </source>
</evidence>
<proteinExistence type="predicted"/>
<dbReference type="RefSeq" id="WP_380136614.1">
    <property type="nucleotide sequence ID" value="NZ_JBHLUI010000008.1"/>
</dbReference>
<feature type="region of interest" description="Disordered" evidence="1">
    <location>
        <begin position="293"/>
        <end position="320"/>
    </location>
</feature>
<gene>
    <name evidence="5" type="ORF">ACFFVI_17080</name>
</gene>
<dbReference type="Pfam" id="PF09972">
    <property type="entry name" value="DUF2207"/>
    <property type="match status" value="1"/>
</dbReference>
<name>A0ABV5LX58_9ACTN</name>
<keyword evidence="6" id="KW-1185">Reference proteome</keyword>
<protein>
    <submittedName>
        <fullName evidence="5">DUF2207 domain-containing protein</fullName>
    </submittedName>
</protein>
<sequence>MPAFAHPRTPTIPCPGTGARRGRGRTLGLRLAAVVLAAGVSGGPLAASAAAAEEPGDDEAVRSIQATLTVEGDGSLRVREEITYDFGSQERHGLLRTIPVTAPFDQTHDRLYPVGDLTVSSPSGAPVQVQQETDGGVLELRIGDPDRDDVTGVQTYVLDYRMQAVADRTPTGVSVAVDAVGTGWAVPVREVGVSVETPVEPIAVRCVFGADGSRTPCPAAVTSPGGARFEVTGLGPEEGVTVGVDLPPGAITPAAPVLTETFSPARAFSLAPAPLGAALGVLALGGAAIVAARRRHRDRPDRRPGGNGVEGVSAYHATPPDGVAPGVLGSLVHGGATDDHVVATVLDLARRGHLEIEAEGTGPTSEDEPGEGPPADYRLRRLEGRDALSPAERRLLKTLFRKRSRESTLSALRTRASAGTAEVRQLLDEAAVERGWFTRRPVEARSRWVLVAVAVLVAGLVATGLLAWLTTFGAVGAALTLVGVAGLVGMVGVSPLTPAGHAVRADGLAFRDTLARYAQVPGADGERFGQFLPHAVALGATKEWTAGARTLQATSPVPVPDWFGRSEGATLNIAVFGGLIGTFSARSSDALGAPAPSATSSTSGTSTFTGGGAGGGGGGSW</sequence>
<feature type="domain" description="DUF2207" evidence="3">
    <location>
        <begin position="61"/>
        <end position="244"/>
    </location>
</feature>
<feature type="compositionally biased region" description="Gly residues" evidence="1">
    <location>
        <begin position="609"/>
        <end position="621"/>
    </location>
</feature>
<dbReference type="Pfam" id="PF20990">
    <property type="entry name" value="DUF2207_C"/>
    <property type="match status" value="1"/>
</dbReference>
<feature type="transmembrane region" description="Helical" evidence="2">
    <location>
        <begin position="448"/>
        <end position="469"/>
    </location>
</feature>
<feature type="region of interest" description="Disordered" evidence="1">
    <location>
        <begin position="356"/>
        <end position="377"/>
    </location>
</feature>
<organism evidence="5 6">
    <name type="scientific">Kineococcus gynurae</name>
    <dbReference type="NCBI Taxonomy" id="452979"/>
    <lineage>
        <taxon>Bacteria</taxon>
        <taxon>Bacillati</taxon>
        <taxon>Actinomycetota</taxon>
        <taxon>Actinomycetes</taxon>
        <taxon>Kineosporiales</taxon>
        <taxon>Kineosporiaceae</taxon>
        <taxon>Kineococcus</taxon>
    </lineage>
</organism>
<feature type="region of interest" description="Disordered" evidence="1">
    <location>
        <begin position="1"/>
        <end position="21"/>
    </location>
</feature>
<dbReference type="Proteomes" id="UP001589748">
    <property type="component" value="Unassembled WGS sequence"/>
</dbReference>